<evidence type="ECO:0000256" key="1">
    <source>
        <dbReference type="SAM" id="Phobius"/>
    </source>
</evidence>
<proteinExistence type="predicted"/>
<feature type="transmembrane region" description="Helical" evidence="1">
    <location>
        <begin position="50"/>
        <end position="67"/>
    </location>
</feature>
<dbReference type="EMBL" id="RCIY01000011">
    <property type="protein sequence ID" value="TGG88489.1"/>
    <property type="molecule type" value="Genomic_DNA"/>
</dbReference>
<evidence type="ECO:0000313" key="3">
    <source>
        <dbReference type="Proteomes" id="UP000298111"/>
    </source>
</evidence>
<keyword evidence="1" id="KW-0472">Membrane</keyword>
<keyword evidence="1" id="KW-0812">Transmembrane</keyword>
<dbReference type="Proteomes" id="UP000298111">
    <property type="component" value="Unassembled WGS sequence"/>
</dbReference>
<protein>
    <submittedName>
        <fullName evidence="2">DUF2637 domain-containing protein</fullName>
    </submittedName>
</protein>
<evidence type="ECO:0000313" key="2">
    <source>
        <dbReference type="EMBL" id="TGG88489.1"/>
    </source>
</evidence>
<feature type="transmembrane region" description="Helical" evidence="1">
    <location>
        <begin position="20"/>
        <end position="38"/>
    </location>
</feature>
<dbReference type="AlphaFoldDB" id="A0A8H1LLD2"/>
<organism evidence="2 3">
    <name type="scientific">Streptomyces albus</name>
    <dbReference type="NCBI Taxonomy" id="1888"/>
    <lineage>
        <taxon>Bacteria</taxon>
        <taxon>Bacillati</taxon>
        <taxon>Actinomycetota</taxon>
        <taxon>Actinomycetes</taxon>
        <taxon>Kitasatosporales</taxon>
        <taxon>Streptomycetaceae</taxon>
        <taxon>Streptomyces</taxon>
    </lineage>
</organism>
<reference evidence="2 3" key="1">
    <citation type="submission" date="2018-10" db="EMBL/GenBank/DDBJ databases">
        <title>Isolation of pseudouridimycin from Streptomyces albus DSM 40763.</title>
        <authorList>
            <person name="Rosenqvist P."/>
            <person name="Metsae-Ketelae M."/>
            <person name="Virta P."/>
        </authorList>
    </citation>
    <scope>NUCLEOTIDE SEQUENCE [LARGE SCALE GENOMIC DNA]</scope>
    <source>
        <strain evidence="2 3">DSM 40763</strain>
    </source>
</reference>
<comment type="caution">
    <text evidence="2">The sequence shown here is derived from an EMBL/GenBank/DDBJ whole genome shotgun (WGS) entry which is preliminary data.</text>
</comment>
<feature type="non-terminal residue" evidence="2">
    <location>
        <position position="87"/>
    </location>
</feature>
<keyword evidence="1" id="KW-1133">Transmembrane helix</keyword>
<name>A0A8H1LLD2_9ACTN</name>
<sequence length="87" mass="9364">MKLSTQADVDAAEKVLRLSWVIVFGVILFSVFTVTPLVESSTPDGWKWSAPILPLVVDVAVVISIRVDAIVARMGGSTSGWPVVLRV</sequence>
<gene>
    <name evidence="2" type="ORF">D8771_03850</name>
</gene>
<accession>A0A8H1LLD2</accession>